<comment type="caution">
    <text evidence="3">The sequence shown here is derived from an EMBL/GenBank/DDBJ whole genome shotgun (WGS) entry which is preliminary data.</text>
</comment>
<sequence length="254" mass="27908">MFGRLMNLIRGFFSLFIRGLEAQNPHALIEAEKENLRSQIARFNEALANHAAFVERLIRQVKSLGAKEKELAAKIAANIKAGNRQVAGQLALQLQTVKAQLEENKQQLEMAEKTFKDLERSRDVSVREAQAKIEKLQAMVTEAEMMEAQAELQEMAKGMIGGISVAGDTIARAQEVIQERRDKAAGRARVAGNSIDMSGIKMKEAEEQALGEQALAEFSAMYGLDIQTGEALPEAKEGPLAPPLPTEKELGPRQ</sequence>
<evidence type="ECO:0000256" key="2">
    <source>
        <dbReference type="SAM" id="MobiDB-lite"/>
    </source>
</evidence>
<feature type="coiled-coil region" evidence="1">
    <location>
        <begin position="26"/>
        <end position="153"/>
    </location>
</feature>
<name>A0A367ZTQ6_9BACT</name>
<evidence type="ECO:0000313" key="3">
    <source>
        <dbReference type="EMBL" id="RCK81089.1"/>
    </source>
</evidence>
<accession>A0A367ZTQ6</accession>
<dbReference type="AlphaFoldDB" id="A0A367ZTQ6"/>
<keyword evidence="1" id="KW-0175">Coiled coil</keyword>
<dbReference type="EMBL" id="QOQW01000003">
    <property type="protein sequence ID" value="RCK81089.1"/>
    <property type="molecule type" value="Genomic_DNA"/>
</dbReference>
<protein>
    <recommendedName>
        <fullName evidence="5">PspA/IM30 family protein</fullName>
    </recommendedName>
</protein>
<proteinExistence type="predicted"/>
<evidence type="ECO:0000256" key="1">
    <source>
        <dbReference type="SAM" id="Coils"/>
    </source>
</evidence>
<organism evidence="3 4">
    <name type="scientific">Candidatus Ozemobacter sibiricus</name>
    <dbReference type="NCBI Taxonomy" id="2268124"/>
    <lineage>
        <taxon>Bacteria</taxon>
        <taxon>Candidatus Ozemobacteria</taxon>
        <taxon>Candidatus Ozemobacterales</taxon>
        <taxon>Candidatus Ozemobacteraceae</taxon>
        <taxon>Candidatus Ozemobacter</taxon>
    </lineage>
</organism>
<reference evidence="3 4" key="1">
    <citation type="submission" date="2018-05" db="EMBL/GenBank/DDBJ databases">
        <title>A metagenomic window into the 2 km-deep terrestrial subsurface aquifer revealed taxonomically and functionally diverse microbial community comprising novel uncultured bacterial lineages.</title>
        <authorList>
            <person name="Kadnikov V.V."/>
            <person name="Mardanov A.V."/>
            <person name="Beletsky A.V."/>
            <person name="Banks D."/>
            <person name="Pimenov N.V."/>
            <person name="Frank Y.A."/>
            <person name="Karnachuk O.V."/>
            <person name="Ravin N.V."/>
        </authorList>
    </citation>
    <scope>NUCLEOTIDE SEQUENCE [LARGE SCALE GENOMIC DNA]</scope>
    <source>
        <strain evidence="3">BY5</strain>
    </source>
</reference>
<evidence type="ECO:0000313" key="4">
    <source>
        <dbReference type="Proteomes" id="UP000252355"/>
    </source>
</evidence>
<dbReference type="Proteomes" id="UP000252355">
    <property type="component" value="Unassembled WGS sequence"/>
</dbReference>
<evidence type="ECO:0008006" key="5">
    <source>
        <dbReference type="Google" id="ProtNLM"/>
    </source>
</evidence>
<feature type="region of interest" description="Disordered" evidence="2">
    <location>
        <begin position="229"/>
        <end position="254"/>
    </location>
</feature>
<gene>
    <name evidence="3" type="ORF">OZSIB_2466</name>
</gene>